<dbReference type="GO" id="GO:0016020">
    <property type="term" value="C:membrane"/>
    <property type="evidence" value="ECO:0007669"/>
    <property type="project" value="UniProtKB-SubCell"/>
</dbReference>
<feature type="transmembrane region" description="Helical" evidence="5">
    <location>
        <begin position="39"/>
        <end position="59"/>
    </location>
</feature>
<feature type="transmembrane region" description="Helical" evidence="5">
    <location>
        <begin position="256"/>
        <end position="275"/>
    </location>
</feature>
<keyword evidence="8" id="KW-1185">Reference proteome</keyword>
<evidence type="ECO:0000313" key="8">
    <source>
        <dbReference type="Proteomes" id="UP000237347"/>
    </source>
</evidence>
<dbReference type="PANTHER" id="PTHR11132">
    <property type="entry name" value="SOLUTE CARRIER FAMILY 35"/>
    <property type="match status" value="1"/>
</dbReference>
<feature type="transmembrane region" description="Helical" evidence="5">
    <location>
        <begin position="229"/>
        <end position="250"/>
    </location>
</feature>
<evidence type="ECO:0000256" key="2">
    <source>
        <dbReference type="ARBA" id="ARBA00022692"/>
    </source>
</evidence>
<feature type="domain" description="Sugar phosphate transporter" evidence="6">
    <location>
        <begin position="123"/>
        <end position="272"/>
    </location>
</feature>
<gene>
    <name evidence="7" type="ORF">CFP56_025817</name>
</gene>
<protein>
    <submittedName>
        <fullName evidence="7">Sugar phosphate/phosphate translocator</fullName>
    </submittedName>
</protein>
<name>A0AAW0K2F0_QUESU</name>
<evidence type="ECO:0000256" key="5">
    <source>
        <dbReference type="SAM" id="Phobius"/>
    </source>
</evidence>
<evidence type="ECO:0000256" key="4">
    <source>
        <dbReference type="ARBA" id="ARBA00023136"/>
    </source>
</evidence>
<evidence type="ECO:0000259" key="6">
    <source>
        <dbReference type="Pfam" id="PF03151"/>
    </source>
</evidence>
<feature type="transmembrane region" description="Helical" evidence="5">
    <location>
        <begin position="6"/>
        <end position="27"/>
    </location>
</feature>
<dbReference type="Pfam" id="PF03151">
    <property type="entry name" value="TPT"/>
    <property type="match status" value="2"/>
</dbReference>
<accession>A0AAW0K2F0</accession>
<evidence type="ECO:0000256" key="1">
    <source>
        <dbReference type="ARBA" id="ARBA00004141"/>
    </source>
</evidence>
<dbReference type="Proteomes" id="UP000237347">
    <property type="component" value="Unassembled WGS sequence"/>
</dbReference>
<reference evidence="7 8" key="1">
    <citation type="journal article" date="2018" name="Sci. Data">
        <title>The draft genome sequence of cork oak.</title>
        <authorList>
            <person name="Ramos A.M."/>
            <person name="Usie A."/>
            <person name="Barbosa P."/>
            <person name="Barros P.M."/>
            <person name="Capote T."/>
            <person name="Chaves I."/>
            <person name="Simoes F."/>
            <person name="Abreu I."/>
            <person name="Carrasquinho I."/>
            <person name="Faro C."/>
            <person name="Guimaraes J.B."/>
            <person name="Mendonca D."/>
            <person name="Nobrega F."/>
            <person name="Rodrigues L."/>
            <person name="Saibo N.J.M."/>
            <person name="Varela M.C."/>
            <person name="Egas C."/>
            <person name="Matos J."/>
            <person name="Miguel C.M."/>
            <person name="Oliveira M.M."/>
            <person name="Ricardo C.P."/>
            <person name="Goncalves S."/>
        </authorList>
    </citation>
    <scope>NUCLEOTIDE SEQUENCE [LARGE SCALE GENOMIC DNA]</scope>
    <source>
        <strain evidence="8">cv. HL8</strain>
    </source>
</reference>
<evidence type="ECO:0000313" key="7">
    <source>
        <dbReference type="EMBL" id="KAK7833152.1"/>
    </source>
</evidence>
<dbReference type="InterPro" id="IPR050186">
    <property type="entry name" value="TPT_transporter"/>
</dbReference>
<keyword evidence="3 5" id="KW-1133">Transmembrane helix</keyword>
<evidence type="ECO:0000256" key="3">
    <source>
        <dbReference type="ARBA" id="ARBA00022989"/>
    </source>
</evidence>
<comment type="subcellular location">
    <subcellularLocation>
        <location evidence="1">Membrane</location>
        <topology evidence="1">Multi-pass membrane protein</topology>
    </subcellularLocation>
</comment>
<comment type="caution">
    <text evidence="7">The sequence shown here is derived from an EMBL/GenBank/DDBJ whole genome shotgun (WGS) entry which is preliminary data.</text>
</comment>
<sequence length="280" mass="30847">MTKSLIPWYTIGLVVAWYSSNIGVLLLNKYLLTNYGFKYPVFLTMCHMSMCSVLSYVAIACMKVVPLQHIASKTQFVKIAGLSVVFCFSVVCGNVSLRYIPVSFNQSIGATTPFFTAVFAYGEPSFHLLGFIVCVSATAGRAFKSVLQEILLSSEEEKLNSMNLLLYMAPIAIVFLIPATLLMEGNVFKITVDLSRRDSKIVWYLLFNSSLAYFVNLTNFLVTKHTSALTLQVLGNAKGAVAVVISILIFKNPVSFIGMAGYGLTVIGVVIYGEAKKRFR</sequence>
<proteinExistence type="predicted"/>
<keyword evidence="4 5" id="KW-0472">Membrane</keyword>
<dbReference type="InterPro" id="IPR037185">
    <property type="entry name" value="EmrE-like"/>
</dbReference>
<feature type="transmembrane region" description="Helical" evidence="5">
    <location>
        <begin position="201"/>
        <end position="222"/>
    </location>
</feature>
<feature type="transmembrane region" description="Helical" evidence="5">
    <location>
        <begin position="126"/>
        <end position="143"/>
    </location>
</feature>
<feature type="transmembrane region" description="Helical" evidence="5">
    <location>
        <begin position="79"/>
        <end position="97"/>
    </location>
</feature>
<dbReference type="EMBL" id="PKMF04000411">
    <property type="protein sequence ID" value="KAK7833152.1"/>
    <property type="molecule type" value="Genomic_DNA"/>
</dbReference>
<organism evidence="7 8">
    <name type="scientific">Quercus suber</name>
    <name type="common">Cork oak</name>
    <dbReference type="NCBI Taxonomy" id="58331"/>
    <lineage>
        <taxon>Eukaryota</taxon>
        <taxon>Viridiplantae</taxon>
        <taxon>Streptophyta</taxon>
        <taxon>Embryophyta</taxon>
        <taxon>Tracheophyta</taxon>
        <taxon>Spermatophyta</taxon>
        <taxon>Magnoliopsida</taxon>
        <taxon>eudicotyledons</taxon>
        <taxon>Gunneridae</taxon>
        <taxon>Pentapetalae</taxon>
        <taxon>rosids</taxon>
        <taxon>fabids</taxon>
        <taxon>Fagales</taxon>
        <taxon>Fagaceae</taxon>
        <taxon>Quercus</taxon>
    </lineage>
</organism>
<dbReference type="AlphaFoldDB" id="A0AAW0K2F0"/>
<dbReference type="InterPro" id="IPR004853">
    <property type="entry name" value="Sugar_P_trans_dom"/>
</dbReference>
<keyword evidence="2 5" id="KW-0812">Transmembrane</keyword>
<dbReference type="SUPFAM" id="SSF103481">
    <property type="entry name" value="Multidrug resistance efflux transporter EmrE"/>
    <property type="match status" value="1"/>
</dbReference>
<feature type="domain" description="Sugar phosphate transporter" evidence="6">
    <location>
        <begin position="13"/>
        <end position="120"/>
    </location>
</feature>
<feature type="transmembrane region" description="Helical" evidence="5">
    <location>
        <begin position="164"/>
        <end position="181"/>
    </location>
</feature>